<dbReference type="GO" id="GO:0016491">
    <property type="term" value="F:oxidoreductase activity"/>
    <property type="evidence" value="ECO:0007669"/>
    <property type="project" value="InterPro"/>
</dbReference>
<dbReference type="PANTHER" id="PTHR43110">
    <property type="entry name" value="THIOL PEROXIDASE"/>
    <property type="match status" value="1"/>
</dbReference>
<evidence type="ECO:0000256" key="1">
    <source>
        <dbReference type="ARBA" id="ARBA00023284"/>
    </source>
</evidence>
<dbReference type="Pfam" id="PF00578">
    <property type="entry name" value="AhpC-TSA"/>
    <property type="match status" value="1"/>
</dbReference>
<dbReference type="Gene3D" id="3.40.30.10">
    <property type="entry name" value="Glutaredoxin"/>
    <property type="match status" value="1"/>
</dbReference>
<dbReference type="HOGENOM" id="CLU_042529_14_2_2"/>
<dbReference type="Proteomes" id="UP000027093">
    <property type="component" value="Chromosome"/>
</dbReference>
<protein>
    <submittedName>
        <fullName evidence="3">Alkyl hydroperoxide reductase</fullName>
    </submittedName>
</protein>
<evidence type="ECO:0000313" key="4">
    <source>
        <dbReference type="Proteomes" id="UP000027093"/>
    </source>
</evidence>
<dbReference type="PROSITE" id="PS51352">
    <property type="entry name" value="THIOREDOXIN_2"/>
    <property type="match status" value="1"/>
</dbReference>
<dbReference type="SUPFAM" id="SSF52833">
    <property type="entry name" value="Thioredoxin-like"/>
    <property type="match status" value="1"/>
</dbReference>
<evidence type="ECO:0000259" key="2">
    <source>
        <dbReference type="PROSITE" id="PS51352"/>
    </source>
</evidence>
<dbReference type="GO" id="GO:0016209">
    <property type="term" value="F:antioxidant activity"/>
    <property type="evidence" value="ECO:0007669"/>
    <property type="project" value="InterPro"/>
</dbReference>
<dbReference type="STRING" id="926571.NVIE_013750"/>
<reference evidence="3 4" key="1">
    <citation type="journal article" date="2014" name="Int. J. Syst. Evol. Microbiol.">
        <title>Nitrososphaera viennensis gen. nov., sp. nov., an aerobic and mesophilic, ammonia-oxidizing archaeon from soil and a member of the archaeal phylum Thaumarchaeota.</title>
        <authorList>
            <person name="Stieglmeier M."/>
            <person name="Klingl A."/>
            <person name="Alves R.J."/>
            <person name="Rittmann S.K."/>
            <person name="Melcher M."/>
            <person name="Leisch N."/>
            <person name="Schleper C."/>
        </authorList>
    </citation>
    <scope>NUCLEOTIDE SEQUENCE [LARGE SCALE GENOMIC DNA]</scope>
    <source>
        <strain evidence="3">EN76</strain>
    </source>
</reference>
<dbReference type="PANTHER" id="PTHR43110:SF1">
    <property type="entry name" value="THIOL PEROXIDASE"/>
    <property type="match status" value="1"/>
</dbReference>
<gene>
    <name evidence="3" type="ORF">NVIE_013750</name>
</gene>
<dbReference type="InterPro" id="IPR013766">
    <property type="entry name" value="Thioredoxin_domain"/>
</dbReference>
<dbReference type="EMBL" id="CP007536">
    <property type="protein sequence ID" value="AIC15614.1"/>
    <property type="molecule type" value="Genomic_DNA"/>
</dbReference>
<dbReference type="InterPro" id="IPR050455">
    <property type="entry name" value="Tpx_Peroxidase_subfamily"/>
</dbReference>
<proteinExistence type="predicted"/>
<dbReference type="CDD" id="cd03018">
    <property type="entry name" value="PRX_AhpE_like"/>
    <property type="match status" value="1"/>
</dbReference>
<dbReference type="InterPro" id="IPR036249">
    <property type="entry name" value="Thioredoxin-like_sf"/>
</dbReference>
<sequence length="178" mass="19842">MASSAAFMHMAAAKSSSVKIGQKAPDFELPDQDMKNRKLSEFRGKKTILAFFPAAESPVCTAEMCVIRDSLDELRDYGANVLGISVDGPFVNKAFANNHHLNFPVLSDYGRKVIKKYGIVMKKLASMPDYNAAKRSVFVLDEQGKVRYRWVSDDPLVEPNYAEIKEFLKKNNNGSGNN</sequence>
<keyword evidence="1" id="KW-0676">Redox-active center</keyword>
<dbReference type="AlphaFoldDB" id="A0A060HG58"/>
<feature type="domain" description="Thioredoxin" evidence="2">
    <location>
        <begin position="18"/>
        <end position="173"/>
    </location>
</feature>
<dbReference type="InterPro" id="IPR000866">
    <property type="entry name" value="AhpC/TSA"/>
</dbReference>
<keyword evidence="4" id="KW-1185">Reference proteome</keyword>
<dbReference type="KEGG" id="nvn:NVIE_013750"/>
<accession>A0A060HG58</accession>
<organism evidence="3 4">
    <name type="scientific">Nitrososphaera viennensis EN76</name>
    <dbReference type="NCBI Taxonomy" id="926571"/>
    <lineage>
        <taxon>Archaea</taxon>
        <taxon>Nitrososphaerota</taxon>
        <taxon>Nitrososphaeria</taxon>
        <taxon>Nitrososphaerales</taxon>
        <taxon>Nitrososphaeraceae</taxon>
        <taxon>Nitrososphaera</taxon>
    </lineage>
</organism>
<evidence type="ECO:0000313" key="3">
    <source>
        <dbReference type="EMBL" id="AIC15614.1"/>
    </source>
</evidence>
<name>A0A060HG58_9ARCH</name>